<dbReference type="STRING" id="686832.A0A0C2Z1T9"/>
<organism evidence="1 2">
    <name type="scientific">Hebeloma cylindrosporum</name>
    <dbReference type="NCBI Taxonomy" id="76867"/>
    <lineage>
        <taxon>Eukaryota</taxon>
        <taxon>Fungi</taxon>
        <taxon>Dikarya</taxon>
        <taxon>Basidiomycota</taxon>
        <taxon>Agaricomycotina</taxon>
        <taxon>Agaricomycetes</taxon>
        <taxon>Agaricomycetidae</taxon>
        <taxon>Agaricales</taxon>
        <taxon>Agaricineae</taxon>
        <taxon>Hymenogastraceae</taxon>
        <taxon>Hebeloma</taxon>
    </lineage>
</organism>
<dbReference type="AlphaFoldDB" id="A0A0C2Z1T9"/>
<proteinExistence type="predicted"/>
<protein>
    <submittedName>
        <fullName evidence="1">Uncharacterized protein</fullName>
    </submittedName>
</protein>
<reference evidence="1 2" key="1">
    <citation type="submission" date="2014-04" db="EMBL/GenBank/DDBJ databases">
        <authorList>
            <consortium name="DOE Joint Genome Institute"/>
            <person name="Kuo A."/>
            <person name="Gay G."/>
            <person name="Dore J."/>
            <person name="Kohler A."/>
            <person name="Nagy L.G."/>
            <person name="Floudas D."/>
            <person name="Copeland A."/>
            <person name="Barry K.W."/>
            <person name="Cichocki N."/>
            <person name="Veneault-Fourrey C."/>
            <person name="LaButti K."/>
            <person name="Lindquist E.A."/>
            <person name="Lipzen A."/>
            <person name="Lundell T."/>
            <person name="Morin E."/>
            <person name="Murat C."/>
            <person name="Sun H."/>
            <person name="Tunlid A."/>
            <person name="Henrissat B."/>
            <person name="Grigoriev I.V."/>
            <person name="Hibbett D.S."/>
            <person name="Martin F."/>
            <person name="Nordberg H.P."/>
            <person name="Cantor M.N."/>
            <person name="Hua S.X."/>
        </authorList>
    </citation>
    <scope>NUCLEOTIDE SEQUENCE [LARGE SCALE GENOMIC DNA]</scope>
    <source>
        <strain evidence="2">h7</strain>
    </source>
</reference>
<dbReference type="InterPro" id="IPR011990">
    <property type="entry name" value="TPR-like_helical_dom_sf"/>
</dbReference>
<evidence type="ECO:0000313" key="2">
    <source>
        <dbReference type="Proteomes" id="UP000053424"/>
    </source>
</evidence>
<dbReference type="Proteomes" id="UP000053424">
    <property type="component" value="Unassembled WGS sequence"/>
</dbReference>
<gene>
    <name evidence="1" type="ORF">M413DRAFT_270404</name>
</gene>
<evidence type="ECO:0000313" key="1">
    <source>
        <dbReference type="EMBL" id="KIM47147.1"/>
    </source>
</evidence>
<accession>A0A0C2Z1T9</accession>
<reference evidence="2" key="2">
    <citation type="submission" date="2015-01" db="EMBL/GenBank/DDBJ databases">
        <title>Evolutionary Origins and Diversification of the Mycorrhizal Mutualists.</title>
        <authorList>
            <consortium name="DOE Joint Genome Institute"/>
            <consortium name="Mycorrhizal Genomics Consortium"/>
            <person name="Kohler A."/>
            <person name="Kuo A."/>
            <person name="Nagy L.G."/>
            <person name="Floudas D."/>
            <person name="Copeland A."/>
            <person name="Barry K.W."/>
            <person name="Cichocki N."/>
            <person name="Veneault-Fourrey C."/>
            <person name="LaButti K."/>
            <person name="Lindquist E.A."/>
            <person name="Lipzen A."/>
            <person name="Lundell T."/>
            <person name="Morin E."/>
            <person name="Murat C."/>
            <person name="Riley R."/>
            <person name="Ohm R."/>
            <person name="Sun H."/>
            <person name="Tunlid A."/>
            <person name="Henrissat B."/>
            <person name="Grigoriev I.V."/>
            <person name="Hibbett D.S."/>
            <person name="Martin F."/>
        </authorList>
    </citation>
    <scope>NUCLEOTIDE SEQUENCE [LARGE SCALE GENOMIC DNA]</scope>
    <source>
        <strain evidence="2">h7</strain>
    </source>
</reference>
<dbReference type="Gene3D" id="1.25.40.10">
    <property type="entry name" value="Tetratricopeptide repeat domain"/>
    <property type="match status" value="1"/>
</dbReference>
<name>A0A0C2Z1T9_HEBCY</name>
<dbReference type="EMBL" id="KN831770">
    <property type="protein sequence ID" value="KIM47147.1"/>
    <property type="molecule type" value="Genomic_DNA"/>
</dbReference>
<dbReference type="OrthoDB" id="3059123at2759"/>
<sequence length="320" mass="35774">MRRKGGLFQKGAKFLLRCFWPPDPTDAMYEQATAAYKKYLSSHNSRDLQFSLDNFESALIARRATDAGHPQLAVTLVNYAAALWARYETTGRPEADLQQVVSLNKEALDIWSKVTPRPSGYPIVLTNLGNAYLEAYTRHRNRESFQKAISAYQAVQGDETCNPQIRNTALARLGITLWTRCDLEKTSLRLDEGIDNLETALGIASESSTSDNTLRSLCLASLANAYDVRFQRFKQAEDLTNAIEYGYSARASPQHGLAEREASLYNLSRLLWERYQMGKVRKDLDDAEMIAKEAQGMNGALNAKVSGVLQAVQVEKQSSC</sequence>
<keyword evidence="2" id="KW-1185">Reference proteome</keyword>
<dbReference type="HOGENOM" id="CLU_885826_0_0_1"/>